<dbReference type="PROSITE" id="PS00941">
    <property type="entry name" value="CARBOXYLESTERASE_B_2"/>
    <property type="match status" value="1"/>
</dbReference>
<dbReference type="InterPro" id="IPR029058">
    <property type="entry name" value="AB_hydrolase_fold"/>
</dbReference>
<keyword evidence="6" id="KW-1185">Reference proteome</keyword>
<feature type="domain" description="Carboxylesterase type B" evidence="4">
    <location>
        <begin position="30"/>
        <end position="544"/>
    </location>
</feature>
<feature type="chain" id="PRO_5041767176" description="Carboxylic ester hydrolase" evidence="3">
    <location>
        <begin position="29"/>
        <end position="599"/>
    </location>
</feature>
<dbReference type="EC" id="3.1.1.-" evidence="3"/>
<dbReference type="EMBL" id="JAQIZZ010000007">
    <property type="protein sequence ID" value="KAJ5533434.1"/>
    <property type="molecule type" value="Genomic_DNA"/>
</dbReference>
<dbReference type="GO" id="GO:0016787">
    <property type="term" value="F:hydrolase activity"/>
    <property type="evidence" value="ECO:0007669"/>
    <property type="project" value="UniProtKB-KW"/>
</dbReference>
<dbReference type="Pfam" id="PF00135">
    <property type="entry name" value="COesterase"/>
    <property type="match status" value="1"/>
</dbReference>
<evidence type="ECO:0000259" key="4">
    <source>
        <dbReference type="Pfam" id="PF00135"/>
    </source>
</evidence>
<evidence type="ECO:0000256" key="3">
    <source>
        <dbReference type="RuleBase" id="RU361235"/>
    </source>
</evidence>
<keyword evidence="3" id="KW-0732">Signal</keyword>
<dbReference type="GO" id="GO:0017000">
    <property type="term" value="P:antibiotic biosynthetic process"/>
    <property type="evidence" value="ECO:0007669"/>
    <property type="project" value="UniProtKB-ARBA"/>
</dbReference>
<dbReference type="Gene3D" id="3.40.50.1820">
    <property type="entry name" value="alpha/beta hydrolase"/>
    <property type="match status" value="1"/>
</dbReference>
<feature type="signal peptide" evidence="3">
    <location>
        <begin position="1"/>
        <end position="28"/>
    </location>
</feature>
<evidence type="ECO:0000256" key="2">
    <source>
        <dbReference type="ARBA" id="ARBA00022801"/>
    </source>
</evidence>
<dbReference type="GO" id="GO:0072330">
    <property type="term" value="P:monocarboxylic acid biosynthetic process"/>
    <property type="evidence" value="ECO:0007669"/>
    <property type="project" value="UniProtKB-ARBA"/>
</dbReference>
<accession>A0AAD6GDX3</accession>
<evidence type="ECO:0000256" key="1">
    <source>
        <dbReference type="ARBA" id="ARBA00005964"/>
    </source>
</evidence>
<evidence type="ECO:0000313" key="6">
    <source>
        <dbReference type="Proteomes" id="UP001220324"/>
    </source>
</evidence>
<dbReference type="SUPFAM" id="SSF53474">
    <property type="entry name" value="alpha/beta-Hydrolases"/>
    <property type="match status" value="1"/>
</dbReference>
<dbReference type="PROSITE" id="PS00122">
    <property type="entry name" value="CARBOXYLESTERASE_B_1"/>
    <property type="match status" value="1"/>
</dbReference>
<protein>
    <recommendedName>
        <fullName evidence="3">Carboxylic ester hydrolase</fullName>
        <ecNumber evidence="3">3.1.1.-</ecNumber>
    </recommendedName>
</protein>
<dbReference type="InterPro" id="IPR019819">
    <property type="entry name" value="Carboxylesterase_B_CS"/>
</dbReference>
<organism evidence="5 6">
    <name type="scientific">Penicillium frequentans</name>
    <dbReference type="NCBI Taxonomy" id="3151616"/>
    <lineage>
        <taxon>Eukaryota</taxon>
        <taxon>Fungi</taxon>
        <taxon>Dikarya</taxon>
        <taxon>Ascomycota</taxon>
        <taxon>Pezizomycotina</taxon>
        <taxon>Eurotiomycetes</taxon>
        <taxon>Eurotiomycetidae</taxon>
        <taxon>Eurotiales</taxon>
        <taxon>Aspergillaceae</taxon>
        <taxon>Penicillium</taxon>
    </lineage>
</organism>
<reference evidence="5 6" key="1">
    <citation type="journal article" date="2023" name="IMA Fungus">
        <title>Comparative genomic study of the Penicillium genus elucidates a diverse pangenome and 15 lateral gene transfer events.</title>
        <authorList>
            <person name="Petersen C."/>
            <person name="Sorensen T."/>
            <person name="Nielsen M.R."/>
            <person name="Sondergaard T.E."/>
            <person name="Sorensen J.L."/>
            <person name="Fitzpatrick D.A."/>
            <person name="Frisvad J.C."/>
            <person name="Nielsen K.L."/>
        </authorList>
    </citation>
    <scope>NUCLEOTIDE SEQUENCE [LARGE SCALE GENOMIC DNA]</scope>
    <source>
        <strain evidence="5 6">IBT 35679</strain>
    </source>
</reference>
<proteinExistence type="inferred from homology"/>
<comment type="caution">
    <text evidence="5">The sequence shown here is derived from an EMBL/GenBank/DDBJ whole genome shotgun (WGS) entry which is preliminary data.</text>
</comment>
<dbReference type="Proteomes" id="UP001220324">
    <property type="component" value="Unassembled WGS sequence"/>
</dbReference>
<dbReference type="InterPro" id="IPR002018">
    <property type="entry name" value="CarbesteraseB"/>
</dbReference>
<name>A0AAD6GDX3_9EURO</name>
<dbReference type="InterPro" id="IPR050309">
    <property type="entry name" value="Type-B_Carboxylest/Lipase"/>
</dbReference>
<comment type="similarity">
    <text evidence="1 3">Belongs to the type-B carboxylesterase/lipase family.</text>
</comment>
<gene>
    <name evidence="5" type="ORF">N7494_009986</name>
</gene>
<dbReference type="InterPro" id="IPR019826">
    <property type="entry name" value="Carboxylesterase_B_AS"/>
</dbReference>
<sequence length="599" mass="65658">MISLVSPRSTLFTILICTTACLRAHLQADNPVVDLAYARYRGYYNSTSRLNVFLGVRYATPPVGRMRWQAPQPPVLKRTTIIPATHQPPLCPQSGAAQLPKVYGFSSNLGDEDCLYLNVFTPPSARDLPVLVCIHGGGYGLSGAVHDPSDWINTNDNGFISVMIQYRLGAFGFLSSADVAKYGQTNVGLLDMRLALEWVQEHISQFGGDPLRVTIGGESAGAGAAILQAMAYGGREDHLFNNIIASSPYTVTQYRYDDQVPTGHYQAFARQAGCLVGDNSASPQTFACLMNADTNTLQNASGVVSTSGAWGTFAFLPVIDGHFIRELPSKQLLEKKISGKRVLTGNNANDGIPLSLPYVETTADFKTYVKDTFPRFTASDLSRLLEIYGSASSSHDSFGALYDTLGDRGLTAVNQSEFATGYQQTVFNIFAETSFDCPSYWLADAFSRSNGKESWKYQYSVTPAYHGADLTAYFSVDTATPTEGIRHAFQKMLGSFIIKDSPVISIQDAKGGSSDAIVPENSDGHILWPMWNSFSPMMMDLNTTGGSLLYRNVTEHLAYWLRENPGVVNHLRLANAYSWEGGRGERCRFWREVGPRVPQ</sequence>
<dbReference type="AlphaFoldDB" id="A0AAD6GDX3"/>
<keyword evidence="2 3" id="KW-0378">Hydrolase</keyword>
<dbReference type="FunFam" id="3.40.50.1820:FF:000266">
    <property type="entry name" value="Carboxylic ester hydrolase"/>
    <property type="match status" value="1"/>
</dbReference>
<dbReference type="PANTHER" id="PTHR11559">
    <property type="entry name" value="CARBOXYLESTERASE"/>
    <property type="match status" value="1"/>
</dbReference>
<evidence type="ECO:0000313" key="5">
    <source>
        <dbReference type="EMBL" id="KAJ5533434.1"/>
    </source>
</evidence>